<dbReference type="InterPro" id="IPR003825">
    <property type="entry name" value="Colicin-V_CvpA"/>
</dbReference>
<feature type="transmembrane region" description="Helical" evidence="5">
    <location>
        <begin position="126"/>
        <end position="146"/>
    </location>
</feature>
<organism evidence="6 7">
    <name type="scientific">Candidatus Gottesmanbacteria bacterium GW2011_GWC2_39_8</name>
    <dbReference type="NCBI Taxonomy" id="1618450"/>
    <lineage>
        <taxon>Bacteria</taxon>
        <taxon>Candidatus Gottesmaniibacteriota</taxon>
    </lineage>
</organism>
<protein>
    <submittedName>
        <fullName evidence="6">Putative membrane protein</fullName>
    </submittedName>
</protein>
<sequence length="246" mass="27612">MQLPSLHGNWADLITLVVILFYLWEGNSRGFLLGMIDVGGFLLSFLSSLRFYSFFGGLLVSNFSLPKGIADALGFVVAGVLTEFILSFLINFLNKHVFNKIEGRLWKNKLFAIFENLNSRLGFIPALFEALIFISFLLLLLLSLPLSGRVKNDIVTSKIGGPLIANAQSVERQLKNIFGEAVNDTLTFFTISPTSSEKVNLHFKQSNLKIDPESEMTMFELVNQERIKAGFKPLVFNDKLRDVARL</sequence>
<dbReference type="InterPro" id="IPR035940">
    <property type="entry name" value="CAP_sf"/>
</dbReference>
<dbReference type="PANTHER" id="PTHR37306:SF1">
    <property type="entry name" value="COLICIN V PRODUCTION PROTEIN"/>
    <property type="match status" value="1"/>
</dbReference>
<dbReference type="EMBL" id="LBXN01000014">
    <property type="protein sequence ID" value="KKR33578.1"/>
    <property type="molecule type" value="Genomic_DNA"/>
</dbReference>
<comment type="subcellular location">
    <subcellularLocation>
        <location evidence="1">Membrane</location>
        <topology evidence="1">Multi-pass membrane protein</topology>
    </subcellularLocation>
</comment>
<evidence type="ECO:0000313" key="6">
    <source>
        <dbReference type="EMBL" id="KKR33578.1"/>
    </source>
</evidence>
<feature type="transmembrane region" description="Helical" evidence="5">
    <location>
        <begin position="72"/>
        <end position="94"/>
    </location>
</feature>
<reference evidence="6 7" key="1">
    <citation type="journal article" date="2015" name="Nature">
        <title>rRNA introns, odd ribosomes, and small enigmatic genomes across a large radiation of phyla.</title>
        <authorList>
            <person name="Brown C.T."/>
            <person name="Hug L.A."/>
            <person name="Thomas B.C."/>
            <person name="Sharon I."/>
            <person name="Castelle C.J."/>
            <person name="Singh A."/>
            <person name="Wilkins M.J."/>
            <person name="Williams K.H."/>
            <person name="Banfield J.F."/>
        </authorList>
    </citation>
    <scope>NUCLEOTIDE SEQUENCE [LARGE SCALE GENOMIC DNA]</scope>
</reference>
<keyword evidence="4 5" id="KW-0472">Membrane</keyword>
<feature type="transmembrane region" description="Helical" evidence="5">
    <location>
        <begin position="31"/>
        <end position="52"/>
    </location>
</feature>
<comment type="caution">
    <text evidence="6">The sequence shown here is derived from an EMBL/GenBank/DDBJ whole genome shotgun (WGS) entry which is preliminary data.</text>
</comment>
<dbReference type="PANTHER" id="PTHR37306">
    <property type="entry name" value="COLICIN V PRODUCTION PROTEIN"/>
    <property type="match status" value="1"/>
</dbReference>
<accession>A0A0G0Q089</accession>
<name>A0A0G0Q089_9BACT</name>
<feature type="non-terminal residue" evidence="6">
    <location>
        <position position="246"/>
    </location>
</feature>
<evidence type="ECO:0000313" key="7">
    <source>
        <dbReference type="Proteomes" id="UP000034539"/>
    </source>
</evidence>
<dbReference type="AlphaFoldDB" id="A0A0G0Q089"/>
<dbReference type="GO" id="GO:0016020">
    <property type="term" value="C:membrane"/>
    <property type="evidence" value="ECO:0007669"/>
    <property type="project" value="UniProtKB-SubCell"/>
</dbReference>
<evidence type="ECO:0000256" key="5">
    <source>
        <dbReference type="SAM" id="Phobius"/>
    </source>
</evidence>
<gene>
    <name evidence="6" type="ORF">UT63_C0014G0001</name>
</gene>
<dbReference type="Pfam" id="PF02674">
    <property type="entry name" value="Colicin_V"/>
    <property type="match status" value="1"/>
</dbReference>
<dbReference type="Proteomes" id="UP000034539">
    <property type="component" value="Unassembled WGS sequence"/>
</dbReference>
<evidence type="ECO:0000256" key="2">
    <source>
        <dbReference type="ARBA" id="ARBA00022692"/>
    </source>
</evidence>
<evidence type="ECO:0000256" key="3">
    <source>
        <dbReference type="ARBA" id="ARBA00022989"/>
    </source>
</evidence>
<evidence type="ECO:0000256" key="1">
    <source>
        <dbReference type="ARBA" id="ARBA00004141"/>
    </source>
</evidence>
<dbReference type="GO" id="GO:0009403">
    <property type="term" value="P:toxin biosynthetic process"/>
    <property type="evidence" value="ECO:0007669"/>
    <property type="project" value="InterPro"/>
</dbReference>
<keyword evidence="2 5" id="KW-0812">Transmembrane</keyword>
<feature type="transmembrane region" description="Helical" evidence="5">
    <location>
        <begin position="6"/>
        <end position="24"/>
    </location>
</feature>
<keyword evidence="3 5" id="KW-1133">Transmembrane helix</keyword>
<proteinExistence type="predicted"/>
<dbReference type="Gene3D" id="3.40.33.10">
    <property type="entry name" value="CAP"/>
    <property type="match status" value="1"/>
</dbReference>
<evidence type="ECO:0000256" key="4">
    <source>
        <dbReference type="ARBA" id="ARBA00023136"/>
    </source>
</evidence>